<dbReference type="InterPro" id="IPR000843">
    <property type="entry name" value="HTH_LacI"/>
</dbReference>
<accession>A0A2V4DWT3</accession>
<evidence type="ECO:0000256" key="4">
    <source>
        <dbReference type="ARBA" id="ARBA00023163"/>
    </source>
</evidence>
<dbReference type="CDD" id="cd01392">
    <property type="entry name" value="HTH_LacI"/>
    <property type="match status" value="1"/>
</dbReference>
<keyword evidence="1" id="KW-0678">Repressor</keyword>
<dbReference type="Gene3D" id="1.10.260.40">
    <property type="entry name" value="lambda repressor-like DNA-binding domains"/>
    <property type="match status" value="1"/>
</dbReference>
<dbReference type="Pfam" id="PF00356">
    <property type="entry name" value="LacI"/>
    <property type="match status" value="1"/>
</dbReference>
<organism evidence="6 7">
    <name type="scientific">Gilliamella apicola</name>
    <dbReference type="NCBI Taxonomy" id="1196095"/>
    <lineage>
        <taxon>Bacteria</taxon>
        <taxon>Pseudomonadati</taxon>
        <taxon>Pseudomonadota</taxon>
        <taxon>Gammaproteobacteria</taxon>
        <taxon>Orbales</taxon>
        <taxon>Orbaceae</taxon>
        <taxon>Gilliamella</taxon>
    </lineage>
</organism>
<dbReference type="PROSITE" id="PS50932">
    <property type="entry name" value="HTH_LACI_2"/>
    <property type="match status" value="1"/>
</dbReference>
<comment type="caution">
    <text evidence="6">The sequence shown here is derived from an EMBL/GenBank/DDBJ whole genome shotgun (WGS) entry which is preliminary data.</text>
</comment>
<gene>
    <name evidence="6" type="ORF">DKK70_11795</name>
</gene>
<keyword evidence="7" id="KW-1185">Reference proteome</keyword>
<evidence type="ECO:0000313" key="6">
    <source>
        <dbReference type="EMBL" id="PXZ05265.1"/>
    </source>
</evidence>
<dbReference type="Gene3D" id="3.40.50.2300">
    <property type="match status" value="2"/>
</dbReference>
<evidence type="ECO:0000256" key="3">
    <source>
        <dbReference type="ARBA" id="ARBA00023125"/>
    </source>
</evidence>
<evidence type="ECO:0000259" key="5">
    <source>
        <dbReference type="PROSITE" id="PS50932"/>
    </source>
</evidence>
<reference evidence="6 7" key="1">
    <citation type="submission" date="2018-05" db="EMBL/GenBank/DDBJ databases">
        <title>Reference genomes for bee gut microbiota database.</title>
        <authorList>
            <person name="Ellegaard K.M."/>
        </authorList>
    </citation>
    <scope>NUCLEOTIDE SEQUENCE [LARGE SCALE GENOMIC DNA]</scope>
    <source>
        <strain evidence="6 7">ESL0182</strain>
    </source>
</reference>
<keyword evidence="4" id="KW-0804">Transcription</keyword>
<dbReference type="EMBL" id="QGLR01000013">
    <property type="protein sequence ID" value="PXZ05265.1"/>
    <property type="molecule type" value="Genomic_DNA"/>
</dbReference>
<sequence>MIMTKTSLSVIARKAKVSIATVSRVLRTPNLTAPQTQLLVYQAMKALNVDISKNLKDYQLIHQSNKILIIDNQLISKSLINFGIEQVLHETGFQWFYWQFSYHAKNDIYHLIQYIKQNCFIGIIIINQAPYFSQLYNYKKSLPPIIFVNHFKNNFSCVHFDHLTIGFQTTQHLIDQGHNKIAIFVNSDKNANSSLFLQGYQQALQRINMPIDTDYIIQGCLTYEHGREAVRSLLQSNKPPSAIIFEDHSSLSCFDCDSYHAQNYISSYRSLFGALHQAKESQSQLLHPLAITYISYSNDLQYNELDRLSRVNKPLYQMGCKSAQLLCQILKQDMTSLSQCHIIDTEMFFVK</sequence>
<dbReference type="CDD" id="cd06267">
    <property type="entry name" value="PBP1_LacI_sugar_binding-like"/>
    <property type="match status" value="1"/>
</dbReference>
<dbReference type="GO" id="GO:0000976">
    <property type="term" value="F:transcription cis-regulatory region binding"/>
    <property type="evidence" value="ECO:0007669"/>
    <property type="project" value="TreeGrafter"/>
</dbReference>
<dbReference type="SMART" id="SM00354">
    <property type="entry name" value="HTH_LACI"/>
    <property type="match status" value="1"/>
</dbReference>
<dbReference type="GO" id="GO:0003700">
    <property type="term" value="F:DNA-binding transcription factor activity"/>
    <property type="evidence" value="ECO:0007669"/>
    <property type="project" value="TreeGrafter"/>
</dbReference>
<protein>
    <recommendedName>
        <fullName evidence="5">HTH lacI-type domain-containing protein</fullName>
    </recommendedName>
</protein>
<evidence type="ECO:0000256" key="2">
    <source>
        <dbReference type="ARBA" id="ARBA00023015"/>
    </source>
</evidence>
<dbReference type="InterPro" id="IPR010982">
    <property type="entry name" value="Lambda_DNA-bd_dom_sf"/>
</dbReference>
<dbReference type="InterPro" id="IPR028082">
    <property type="entry name" value="Peripla_BP_I"/>
</dbReference>
<dbReference type="InterPro" id="IPR001761">
    <property type="entry name" value="Peripla_BP/Lac1_sug-bd_dom"/>
</dbReference>
<evidence type="ECO:0000313" key="7">
    <source>
        <dbReference type="Proteomes" id="UP000247932"/>
    </source>
</evidence>
<feature type="domain" description="HTH lacI-type" evidence="5">
    <location>
        <begin position="6"/>
        <end position="48"/>
    </location>
</feature>
<dbReference type="SUPFAM" id="SSF53822">
    <property type="entry name" value="Periplasmic binding protein-like I"/>
    <property type="match status" value="1"/>
</dbReference>
<name>A0A2V4DWT3_9GAMM</name>
<dbReference type="SUPFAM" id="SSF47413">
    <property type="entry name" value="lambda repressor-like DNA-binding domains"/>
    <property type="match status" value="1"/>
</dbReference>
<dbReference type="Pfam" id="PF00532">
    <property type="entry name" value="Peripla_BP_1"/>
    <property type="match status" value="1"/>
</dbReference>
<keyword evidence="3" id="KW-0238">DNA-binding</keyword>
<proteinExistence type="predicted"/>
<dbReference type="PANTHER" id="PTHR30146">
    <property type="entry name" value="LACI-RELATED TRANSCRIPTIONAL REPRESSOR"/>
    <property type="match status" value="1"/>
</dbReference>
<keyword evidence="2" id="KW-0805">Transcription regulation</keyword>
<dbReference type="Proteomes" id="UP000247932">
    <property type="component" value="Unassembled WGS sequence"/>
</dbReference>
<dbReference type="OrthoDB" id="9798934at2"/>
<dbReference type="AlphaFoldDB" id="A0A2V4DWT3"/>
<evidence type="ECO:0000256" key="1">
    <source>
        <dbReference type="ARBA" id="ARBA00022491"/>
    </source>
</evidence>
<dbReference type="PANTHER" id="PTHR30146:SF151">
    <property type="entry name" value="HTH-TYPE TRANSCRIPTIONAL REPRESSOR CYTR"/>
    <property type="match status" value="1"/>
</dbReference>